<dbReference type="InterPro" id="IPR050300">
    <property type="entry name" value="GDXG_lipolytic_enzyme"/>
</dbReference>
<dbReference type="PANTHER" id="PTHR48081:SF9">
    <property type="entry name" value="CARBOXYLESTERASE"/>
    <property type="match status" value="1"/>
</dbReference>
<dbReference type="InterPro" id="IPR033140">
    <property type="entry name" value="Lipase_GDXG_put_SER_AS"/>
</dbReference>
<organism evidence="5 6">
    <name type="scientific">Eubacterium multiforme</name>
    <dbReference type="NCBI Taxonomy" id="83339"/>
    <lineage>
        <taxon>Bacteria</taxon>
        <taxon>Bacillati</taxon>
        <taxon>Bacillota</taxon>
        <taxon>Clostridia</taxon>
        <taxon>Eubacteriales</taxon>
        <taxon>Eubacteriaceae</taxon>
        <taxon>Eubacterium</taxon>
    </lineage>
</organism>
<dbReference type="PANTHER" id="PTHR48081">
    <property type="entry name" value="AB HYDROLASE SUPERFAMILY PROTEIN C4A8.06C"/>
    <property type="match status" value="1"/>
</dbReference>
<name>A0ABT9UT54_9FIRM</name>
<gene>
    <name evidence="5" type="ORF">J2S18_001405</name>
</gene>
<dbReference type="InterPro" id="IPR029058">
    <property type="entry name" value="AB_hydrolase_fold"/>
</dbReference>
<accession>A0ABT9UT54</accession>
<dbReference type="InterPro" id="IPR049492">
    <property type="entry name" value="BD-FAE-like_dom"/>
</dbReference>
<feature type="domain" description="BD-FAE-like" evidence="4">
    <location>
        <begin position="54"/>
        <end position="260"/>
    </location>
</feature>
<keyword evidence="2" id="KW-0378">Hydrolase</keyword>
<dbReference type="Gene3D" id="3.40.50.1820">
    <property type="entry name" value="alpha/beta hydrolase"/>
    <property type="match status" value="1"/>
</dbReference>
<dbReference type="RefSeq" id="WP_307484976.1">
    <property type="nucleotide sequence ID" value="NZ_JAUSUF010000003.1"/>
</dbReference>
<evidence type="ECO:0000313" key="6">
    <source>
        <dbReference type="Proteomes" id="UP001228504"/>
    </source>
</evidence>
<dbReference type="PROSITE" id="PS01174">
    <property type="entry name" value="LIPASE_GDXG_SER"/>
    <property type="match status" value="1"/>
</dbReference>
<comment type="similarity">
    <text evidence="1">Belongs to the 'GDXG' lipolytic enzyme family.</text>
</comment>
<keyword evidence="6" id="KW-1185">Reference proteome</keyword>
<proteinExistence type="inferred from homology"/>
<evidence type="ECO:0000256" key="2">
    <source>
        <dbReference type="ARBA" id="ARBA00022801"/>
    </source>
</evidence>
<evidence type="ECO:0000256" key="1">
    <source>
        <dbReference type="ARBA" id="ARBA00010515"/>
    </source>
</evidence>
<dbReference type="Proteomes" id="UP001228504">
    <property type="component" value="Unassembled WGS sequence"/>
</dbReference>
<dbReference type="SUPFAM" id="SSF53474">
    <property type="entry name" value="alpha/beta-Hydrolases"/>
    <property type="match status" value="1"/>
</dbReference>
<protein>
    <submittedName>
        <fullName evidence="5">Acetyl esterase/lipase</fullName>
    </submittedName>
</protein>
<dbReference type="EMBL" id="JAUSUF010000003">
    <property type="protein sequence ID" value="MDQ0149475.1"/>
    <property type="molecule type" value="Genomic_DNA"/>
</dbReference>
<sequence length="310" mass="35846">MDVNKKCANSIIFKTFKALNKVVVSYNDKRVEEPKEIISEFDITYNLFGANCKLDIHKPKDMKKHLPILIYYHGGGFAVGDKSIYSTFCKILSSKGFVVFNINYELTEVKPHPASIIDCVRGANWVYKYGELYGGDINNIFIAGDSSGGHITGLIGALCSNKEMYNLYNKKYNIKISFKESLRAIGILCGLNDFSSCYNLKVPFIKRFAKMLYNCEDVVNSNKIKEISVIKNMTEKFPKTFITTTENDPVYCESVLIEKELIKREIKYKMLFFDKSHRKLWHVYQLNQTFPESKRCLDEMVEFFRNNMIL</sequence>
<evidence type="ECO:0000259" key="4">
    <source>
        <dbReference type="Pfam" id="PF20434"/>
    </source>
</evidence>
<reference evidence="5 6" key="1">
    <citation type="submission" date="2023-07" db="EMBL/GenBank/DDBJ databases">
        <title>Genomic Encyclopedia of Type Strains, Phase IV (KMG-IV): sequencing the most valuable type-strain genomes for metagenomic binning, comparative biology and taxonomic classification.</title>
        <authorList>
            <person name="Goeker M."/>
        </authorList>
    </citation>
    <scope>NUCLEOTIDE SEQUENCE [LARGE SCALE GENOMIC DNA]</scope>
    <source>
        <strain evidence="5 6">DSM 20694</strain>
    </source>
</reference>
<feature type="active site" evidence="3">
    <location>
        <position position="146"/>
    </location>
</feature>
<evidence type="ECO:0000313" key="5">
    <source>
        <dbReference type="EMBL" id="MDQ0149475.1"/>
    </source>
</evidence>
<evidence type="ECO:0000256" key="3">
    <source>
        <dbReference type="PROSITE-ProRule" id="PRU10038"/>
    </source>
</evidence>
<comment type="caution">
    <text evidence="5">The sequence shown here is derived from an EMBL/GenBank/DDBJ whole genome shotgun (WGS) entry which is preliminary data.</text>
</comment>
<dbReference type="Pfam" id="PF20434">
    <property type="entry name" value="BD-FAE"/>
    <property type="match status" value="1"/>
</dbReference>